<keyword evidence="3" id="KW-1185">Reference proteome</keyword>
<sequence length="294" mass="31179">MTSTVPQTFADEWAAWHRIREQQLTHPHGFLAVTSLTWLGEHPVAAPGSPGRWWADSRGVVVELADGDELVVEGTRVTGEHVVGELGLRESRLLHDGDVAVEVAERGGRYVVRVRDPRSPLLAAHPGTPAFPADPRWSVPGRFVAFDAPRPTAVPGVLEGVEHVYDAPGTVEFTLDGTPYALRAFPGHGDGAVMVLFSDATSGDTTYPFRSLDLVPAADGSVQVDLNRAVNLPCAYTDLATCPTPPAENRLPVAVEAGERTPTVRGAARPTDDGAELDRAALVAPSQGPGSRAA</sequence>
<dbReference type="PANTHER" id="PTHR41913:SF1">
    <property type="entry name" value="DUF1684 DOMAIN-CONTAINING PROTEIN"/>
    <property type="match status" value="1"/>
</dbReference>
<dbReference type="STRING" id="1960309.SAMN03159343_0171"/>
<protein>
    <recommendedName>
        <fullName evidence="4">DUF1684 domain-containing protein</fullName>
    </recommendedName>
</protein>
<evidence type="ECO:0000313" key="2">
    <source>
        <dbReference type="EMBL" id="SCX37688.1"/>
    </source>
</evidence>
<organism evidence="2 3">
    <name type="scientific">Klenkia marina</name>
    <dbReference type="NCBI Taxonomy" id="1960309"/>
    <lineage>
        <taxon>Bacteria</taxon>
        <taxon>Bacillati</taxon>
        <taxon>Actinomycetota</taxon>
        <taxon>Actinomycetes</taxon>
        <taxon>Geodermatophilales</taxon>
        <taxon>Geodermatophilaceae</taxon>
        <taxon>Klenkia</taxon>
    </lineage>
</organism>
<dbReference type="Proteomes" id="UP000198981">
    <property type="component" value="Unassembled WGS sequence"/>
</dbReference>
<name>A0A1G4XAI5_9ACTN</name>
<dbReference type="EMBL" id="FMUH01000001">
    <property type="protein sequence ID" value="SCX37688.1"/>
    <property type="molecule type" value="Genomic_DNA"/>
</dbReference>
<dbReference type="AlphaFoldDB" id="A0A1G4XAI5"/>
<accession>A0A1G4XAI5</accession>
<feature type="compositionally biased region" description="Basic and acidic residues" evidence="1">
    <location>
        <begin position="270"/>
        <end position="279"/>
    </location>
</feature>
<dbReference type="InterPro" id="IPR012467">
    <property type="entry name" value="DUF1684"/>
</dbReference>
<proteinExistence type="predicted"/>
<dbReference type="Pfam" id="PF07920">
    <property type="entry name" value="DUF1684"/>
    <property type="match status" value="1"/>
</dbReference>
<feature type="region of interest" description="Disordered" evidence="1">
    <location>
        <begin position="257"/>
        <end position="294"/>
    </location>
</feature>
<gene>
    <name evidence="2" type="ORF">SAMN03159343_0171</name>
</gene>
<evidence type="ECO:0000256" key="1">
    <source>
        <dbReference type="SAM" id="MobiDB-lite"/>
    </source>
</evidence>
<dbReference type="RefSeq" id="WP_092798813.1">
    <property type="nucleotide sequence ID" value="NZ_FMUH01000001.1"/>
</dbReference>
<dbReference type="OrthoDB" id="5493262at2"/>
<dbReference type="PANTHER" id="PTHR41913">
    <property type="entry name" value="DUF1684 DOMAIN-CONTAINING PROTEIN"/>
    <property type="match status" value="1"/>
</dbReference>
<evidence type="ECO:0000313" key="3">
    <source>
        <dbReference type="Proteomes" id="UP000198981"/>
    </source>
</evidence>
<reference evidence="3" key="1">
    <citation type="submission" date="2016-10" db="EMBL/GenBank/DDBJ databases">
        <authorList>
            <person name="Varghese N."/>
            <person name="Submissions S."/>
        </authorList>
    </citation>
    <scope>NUCLEOTIDE SEQUENCE [LARGE SCALE GENOMIC DNA]</scope>
    <source>
        <strain evidence="3">DSM 45722</strain>
    </source>
</reference>
<evidence type="ECO:0008006" key="4">
    <source>
        <dbReference type="Google" id="ProtNLM"/>
    </source>
</evidence>